<dbReference type="OrthoDB" id="9766758at2"/>
<dbReference type="InterPro" id="IPR006059">
    <property type="entry name" value="SBP"/>
</dbReference>
<dbReference type="EMBL" id="PXOH01000037">
    <property type="protein sequence ID" value="PSF32459.1"/>
    <property type="molecule type" value="Genomic_DNA"/>
</dbReference>
<evidence type="ECO:0000256" key="1">
    <source>
        <dbReference type="ARBA" id="ARBA00008520"/>
    </source>
</evidence>
<sequence length="406" mass="45725">MLLAVLLMACHQVSVEQPSNQPGQLEGKLLIWHPFQGDVATIFLDGLKKFQQLNPSIALISEYVPQNEISSRLSAQAKNSLGASLMIDFARRQMPEMITAGHIQPINEGTFDLSVYFAPTLTQVRYQGQIYGVPLGSQIDVLCYNQAKIKQASSSAQSLSQPPTRLERLIERAQKGYSVGLVSTFEDTFWGMGIFHAQFFDSQGFIEPQLEGWAQWLEWLRQANTQPNFILTRSRDILHKAFAQGKLTYYVCNSSEIGDLKNDLKDHLRVAPLPAELDRRATPILYTQVMILNRSASPDETHLALKLAKFMTNPEQQLQGIVQSQSFIPTNQNVKIDEDLLPIEKVLLEQAKTSVAIPLDELERIMSVFEQGDLLYHQVLEGDLTSSEAARQLSEIVNQQIEQKEK</sequence>
<dbReference type="Pfam" id="PF13416">
    <property type="entry name" value="SBP_bac_8"/>
    <property type="match status" value="1"/>
</dbReference>
<keyword evidence="2" id="KW-0813">Transport</keyword>
<dbReference type="GO" id="GO:0055052">
    <property type="term" value="C:ATP-binding cassette (ABC) transporter complex, substrate-binding subunit-containing"/>
    <property type="evidence" value="ECO:0007669"/>
    <property type="project" value="TreeGrafter"/>
</dbReference>
<dbReference type="PANTHER" id="PTHR30061">
    <property type="entry name" value="MALTOSE-BINDING PERIPLASMIC PROTEIN"/>
    <property type="match status" value="1"/>
</dbReference>
<accession>A0A2T1LS68</accession>
<proteinExistence type="inferred from homology"/>
<dbReference type="Gene3D" id="3.40.190.10">
    <property type="entry name" value="Periplasmic binding protein-like II"/>
    <property type="match status" value="1"/>
</dbReference>
<dbReference type="SUPFAM" id="SSF53850">
    <property type="entry name" value="Periplasmic binding protein-like II"/>
    <property type="match status" value="1"/>
</dbReference>
<dbReference type="GO" id="GO:1901982">
    <property type="term" value="F:maltose binding"/>
    <property type="evidence" value="ECO:0007669"/>
    <property type="project" value="TreeGrafter"/>
</dbReference>
<keyword evidence="3" id="KW-0732">Signal</keyword>
<evidence type="ECO:0000256" key="3">
    <source>
        <dbReference type="ARBA" id="ARBA00022729"/>
    </source>
</evidence>
<evidence type="ECO:0000256" key="2">
    <source>
        <dbReference type="ARBA" id="ARBA00022448"/>
    </source>
</evidence>
<reference evidence="4 5" key="1">
    <citation type="submission" date="2018-03" db="EMBL/GenBank/DDBJ databases">
        <title>The ancient ancestry and fast evolution of plastids.</title>
        <authorList>
            <person name="Moore K.R."/>
            <person name="Magnabosco C."/>
            <person name="Momper L."/>
            <person name="Gold D.A."/>
            <person name="Bosak T."/>
            <person name="Fournier G.P."/>
        </authorList>
    </citation>
    <scope>NUCLEOTIDE SEQUENCE [LARGE SCALE GENOMIC DNA]</scope>
    <source>
        <strain evidence="4 5">CCALA 016</strain>
    </source>
</reference>
<evidence type="ECO:0000313" key="5">
    <source>
        <dbReference type="Proteomes" id="UP000239001"/>
    </source>
</evidence>
<dbReference type="PANTHER" id="PTHR30061:SF50">
    <property type="entry name" value="MALTOSE_MALTODEXTRIN-BINDING PERIPLASMIC PROTEIN"/>
    <property type="match status" value="1"/>
</dbReference>
<dbReference type="Proteomes" id="UP000239001">
    <property type="component" value="Unassembled WGS sequence"/>
</dbReference>
<keyword evidence="5" id="KW-1185">Reference proteome</keyword>
<dbReference type="AlphaFoldDB" id="A0A2T1LS68"/>
<protein>
    <recommendedName>
        <fullName evidence="6">ABC transporter substrate-binding protein</fullName>
    </recommendedName>
</protein>
<comment type="caution">
    <text evidence="4">The sequence shown here is derived from an EMBL/GenBank/DDBJ whole genome shotgun (WGS) entry which is preliminary data.</text>
</comment>
<dbReference type="RefSeq" id="WP_106458956.1">
    <property type="nucleotide sequence ID" value="NZ_PXOH01000037.1"/>
</dbReference>
<evidence type="ECO:0008006" key="6">
    <source>
        <dbReference type="Google" id="ProtNLM"/>
    </source>
</evidence>
<gene>
    <name evidence="4" type="ORF">C7H19_21415</name>
</gene>
<name>A0A2T1LS68_9CHRO</name>
<evidence type="ECO:0000313" key="4">
    <source>
        <dbReference type="EMBL" id="PSF32459.1"/>
    </source>
</evidence>
<dbReference type="GO" id="GO:0015768">
    <property type="term" value="P:maltose transport"/>
    <property type="evidence" value="ECO:0007669"/>
    <property type="project" value="TreeGrafter"/>
</dbReference>
<organism evidence="4 5">
    <name type="scientific">Aphanothece hegewaldii CCALA 016</name>
    <dbReference type="NCBI Taxonomy" id="2107694"/>
    <lineage>
        <taxon>Bacteria</taxon>
        <taxon>Bacillati</taxon>
        <taxon>Cyanobacteriota</taxon>
        <taxon>Cyanophyceae</taxon>
        <taxon>Oscillatoriophycideae</taxon>
        <taxon>Chroococcales</taxon>
        <taxon>Aphanothecaceae</taxon>
        <taxon>Aphanothece</taxon>
    </lineage>
</organism>
<reference evidence="4 5" key="2">
    <citation type="submission" date="2018-03" db="EMBL/GenBank/DDBJ databases">
        <authorList>
            <person name="Keele B.F."/>
        </authorList>
    </citation>
    <scope>NUCLEOTIDE SEQUENCE [LARGE SCALE GENOMIC DNA]</scope>
    <source>
        <strain evidence="4 5">CCALA 016</strain>
    </source>
</reference>
<dbReference type="GO" id="GO:0042956">
    <property type="term" value="P:maltodextrin transmembrane transport"/>
    <property type="evidence" value="ECO:0007669"/>
    <property type="project" value="TreeGrafter"/>
</dbReference>
<comment type="similarity">
    <text evidence="1">Belongs to the bacterial solute-binding protein 1 family.</text>
</comment>